<name>A0A9P5T9D3_9AGAM</name>
<dbReference type="InterPro" id="IPR051763">
    <property type="entry name" value="Copper_Homeo_Regul"/>
</dbReference>
<dbReference type="PANTHER" id="PTHR28088">
    <property type="entry name" value="TRANSCRIPTIONAL ACTIVATOR HAA1-RELATED"/>
    <property type="match status" value="1"/>
</dbReference>
<dbReference type="GO" id="GO:0006879">
    <property type="term" value="P:intracellular iron ion homeostasis"/>
    <property type="evidence" value="ECO:0007669"/>
    <property type="project" value="TreeGrafter"/>
</dbReference>
<evidence type="ECO:0000259" key="9">
    <source>
        <dbReference type="PROSITE" id="PS50073"/>
    </source>
</evidence>
<feature type="domain" description="Copper-fist" evidence="9">
    <location>
        <begin position="1"/>
        <end position="40"/>
    </location>
</feature>
<feature type="region of interest" description="Disordered" evidence="8">
    <location>
        <begin position="138"/>
        <end position="167"/>
    </location>
</feature>
<evidence type="ECO:0000313" key="11">
    <source>
        <dbReference type="Proteomes" id="UP000759537"/>
    </source>
</evidence>
<keyword evidence="2" id="KW-0479">Metal-binding</keyword>
<keyword evidence="11" id="KW-1185">Reference proteome</keyword>
<dbReference type="PROSITE" id="PS50073">
    <property type="entry name" value="COPPER_FIST_2"/>
    <property type="match status" value="1"/>
</dbReference>
<accession>A0A9P5T9D3</accession>
<reference evidence="10" key="2">
    <citation type="journal article" date="2020" name="Nat. Commun.">
        <title>Large-scale genome sequencing of mycorrhizal fungi provides insights into the early evolution of symbiotic traits.</title>
        <authorList>
            <person name="Miyauchi S."/>
            <person name="Kiss E."/>
            <person name="Kuo A."/>
            <person name="Drula E."/>
            <person name="Kohler A."/>
            <person name="Sanchez-Garcia M."/>
            <person name="Morin E."/>
            <person name="Andreopoulos B."/>
            <person name="Barry K.W."/>
            <person name="Bonito G."/>
            <person name="Buee M."/>
            <person name="Carver A."/>
            <person name="Chen C."/>
            <person name="Cichocki N."/>
            <person name="Clum A."/>
            <person name="Culley D."/>
            <person name="Crous P.W."/>
            <person name="Fauchery L."/>
            <person name="Girlanda M."/>
            <person name="Hayes R.D."/>
            <person name="Keri Z."/>
            <person name="LaButti K."/>
            <person name="Lipzen A."/>
            <person name="Lombard V."/>
            <person name="Magnuson J."/>
            <person name="Maillard F."/>
            <person name="Murat C."/>
            <person name="Nolan M."/>
            <person name="Ohm R.A."/>
            <person name="Pangilinan J."/>
            <person name="Pereira M.F."/>
            <person name="Perotto S."/>
            <person name="Peter M."/>
            <person name="Pfister S."/>
            <person name="Riley R."/>
            <person name="Sitrit Y."/>
            <person name="Stielow J.B."/>
            <person name="Szollosi G."/>
            <person name="Zifcakova L."/>
            <person name="Stursova M."/>
            <person name="Spatafora J.W."/>
            <person name="Tedersoo L."/>
            <person name="Vaario L.M."/>
            <person name="Yamada A."/>
            <person name="Yan M."/>
            <person name="Wang P."/>
            <person name="Xu J."/>
            <person name="Bruns T."/>
            <person name="Baldrian P."/>
            <person name="Vilgalys R."/>
            <person name="Dunand C."/>
            <person name="Henrissat B."/>
            <person name="Grigoriev I.V."/>
            <person name="Hibbett D."/>
            <person name="Nagy L.G."/>
            <person name="Martin F.M."/>
        </authorList>
    </citation>
    <scope>NUCLEOTIDE SEQUENCE</scope>
    <source>
        <strain evidence="10">Prilba</strain>
    </source>
</reference>
<evidence type="ECO:0000256" key="2">
    <source>
        <dbReference type="ARBA" id="ARBA00022723"/>
    </source>
</evidence>
<evidence type="ECO:0000313" key="10">
    <source>
        <dbReference type="EMBL" id="KAF8480001.1"/>
    </source>
</evidence>
<evidence type="ECO:0000256" key="1">
    <source>
        <dbReference type="ARBA" id="ARBA00004123"/>
    </source>
</evidence>
<dbReference type="SMART" id="SM01090">
    <property type="entry name" value="Copper-fist"/>
    <property type="match status" value="1"/>
</dbReference>
<dbReference type="Gene3D" id="3.90.430.10">
    <property type="entry name" value="Copper fist DNA-binding domain"/>
    <property type="match status" value="1"/>
</dbReference>
<evidence type="ECO:0000256" key="8">
    <source>
        <dbReference type="SAM" id="MobiDB-lite"/>
    </source>
</evidence>
<dbReference type="SMART" id="SM00412">
    <property type="entry name" value="Cu_FIST"/>
    <property type="match status" value="1"/>
</dbReference>
<evidence type="ECO:0000256" key="7">
    <source>
        <dbReference type="ARBA" id="ARBA00023242"/>
    </source>
</evidence>
<dbReference type="PANTHER" id="PTHR28088:SF5">
    <property type="entry name" value="TRANSCRIPTIONAL ACTIVATOR HAA1-RELATED"/>
    <property type="match status" value="1"/>
</dbReference>
<dbReference type="FunFam" id="3.90.430.10:FF:000001">
    <property type="entry name" value="Copper fist DNA-binding protein"/>
    <property type="match status" value="1"/>
</dbReference>
<keyword evidence="6" id="KW-0804">Transcription</keyword>
<evidence type="ECO:0000256" key="3">
    <source>
        <dbReference type="ARBA" id="ARBA00022833"/>
    </source>
</evidence>
<keyword evidence="7" id="KW-0539">Nucleus</keyword>
<dbReference type="OrthoDB" id="5600085at2759"/>
<gene>
    <name evidence="10" type="ORF">DFH94DRAFT_739645</name>
</gene>
<comment type="caution">
    <text evidence="10">The sequence shown here is derived from an EMBL/GenBank/DDBJ whole genome shotgun (WGS) entry which is preliminary data.</text>
</comment>
<dbReference type="PROSITE" id="PS01119">
    <property type="entry name" value="COPPER_FIST_1"/>
    <property type="match status" value="1"/>
</dbReference>
<dbReference type="GO" id="GO:0005507">
    <property type="term" value="F:copper ion binding"/>
    <property type="evidence" value="ECO:0007669"/>
    <property type="project" value="InterPro"/>
</dbReference>
<dbReference type="InterPro" id="IPR001083">
    <property type="entry name" value="Cu_fist_DNA-bd_dom"/>
</dbReference>
<keyword evidence="4" id="KW-0186">Copper</keyword>
<organism evidence="10 11">
    <name type="scientific">Russula ochroleuca</name>
    <dbReference type="NCBI Taxonomy" id="152965"/>
    <lineage>
        <taxon>Eukaryota</taxon>
        <taxon>Fungi</taxon>
        <taxon>Dikarya</taxon>
        <taxon>Basidiomycota</taxon>
        <taxon>Agaricomycotina</taxon>
        <taxon>Agaricomycetes</taxon>
        <taxon>Russulales</taxon>
        <taxon>Russulaceae</taxon>
        <taxon>Russula</taxon>
    </lineage>
</organism>
<keyword evidence="5" id="KW-0805">Transcription regulation</keyword>
<dbReference type="InterPro" id="IPR036395">
    <property type="entry name" value="Cu_fist_DNA-bd_dom_sf"/>
</dbReference>
<dbReference type="GO" id="GO:0000978">
    <property type="term" value="F:RNA polymerase II cis-regulatory region sequence-specific DNA binding"/>
    <property type="evidence" value="ECO:0007669"/>
    <property type="project" value="TreeGrafter"/>
</dbReference>
<proteinExistence type="predicted"/>
<reference evidence="10" key="1">
    <citation type="submission" date="2019-10" db="EMBL/GenBank/DDBJ databases">
        <authorList>
            <consortium name="DOE Joint Genome Institute"/>
            <person name="Kuo A."/>
            <person name="Miyauchi S."/>
            <person name="Kiss E."/>
            <person name="Drula E."/>
            <person name="Kohler A."/>
            <person name="Sanchez-Garcia M."/>
            <person name="Andreopoulos B."/>
            <person name="Barry K.W."/>
            <person name="Bonito G."/>
            <person name="Buee M."/>
            <person name="Carver A."/>
            <person name="Chen C."/>
            <person name="Cichocki N."/>
            <person name="Clum A."/>
            <person name="Culley D."/>
            <person name="Crous P.W."/>
            <person name="Fauchery L."/>
            <person name="Girlanda M."/>
            <person name="Hayes R."/>
            <person name="Keri Z."/>
            <person name="LaButti K."/>
            <person name="Lipzen A."/>
            <person name="Lombard V."/>
            <person name="Magnuson J."/>
            <person name="Maillard F."/>
            <person name="Morin E."/>
            <person name="Murat C."/>
            <person name="Nolan M."/>
            <person name="Ohm R."/>
            <person name="Pangilinan J."/>
            <person name="Pereira M."/>
            <person name="Perotto S."/>
            <person name="Peter M."/>
            <person name="Riley R."/>
            <person name="Sitrit Y."/>
            <person name="Stielow B."/>
            <person name="Szollosi G."/>
            <person name="Zifcakova L."/>
            <person name="Stursova M."/>
            <person name="Spatafora J.W."/>
            <person name="Tedersoo L."/>
            <person name="Vaario L.-M."/>
            <person name="Yamada A."/>
            <person name="Yan M."/>
            <person name="Wang P."/>
            <person name="Xu J."/>
            <person name="Bruns T."/>
            <person name="Baldrian P."/>
            <person name="Vilgalys R."/>
            <person name="Henrissat B."/>
            <person name="Grigoriev I.V."/>
            <person name="Hibbett D."/>
            <person name="Nagy L.G."/>
            <person name="Martin F.M."/>
        </authorList>
    </citation>
    <scope>NUCLEOTIDE SEQUENCE</scope>
    <source>
        <strain evidence="10">Prilba</strain>
    </source>
</reference>
<dbReference type="GO" id="GO:0006878">
    <property type="term" value="P:intracellular copper ion homeostasis"/>
    <property type="evidence" value="ECO:0007669"/>
    <property type="project" value="TreeGrafter"/>
</dbReference>
<dbReference type="Pfam" id="PF00649">
    <property type="entry name" value="Copper-fist"/>
    <property type="match status" value="1"/>
</dbReference>
<dbReference type="PRINTS" id="PR00617">
    <property type="entry name" value="COPPERFIST"/>
</dbReference>
<dbReference type="Proteomes" id="UP000759537">
    <property type="component" value="Unassembled WGS sequence"/>
</dbReference>
<dbReference type="EMBL" id="WHVB01000008">
    <property type="protein sequence ID" value="KAF8480001.1"/>
    <property type="molecule type" value="Genomic_DNA"/>
</dbReference>
<dbReference type="GO" id="GO:0045944">
    <property type="term" value="P:positive regulation of transcription by RNA polymerase II"/>
    <property type="evidence" value="ECO:0007669"/>
    <property type="project" value="TreeGrafter"/>
</dbReference>
<dbReference type="AlphaFoldDB" id="A0A9P5T9D3"/>
<dbReference type="SUPFAM" id="SSF57879">
    <property type="entry name" value="Zinc domain conserved in yeast copper-regulated transcription factors"/>
    <property type="match status" value="1"/>
</dbReference>
<sequence length="550" mass="59883">MVLISDKKYACEACIKGHRSSACKHTDRPLFEIKKKGRPITQCEHCRELRKTKQVHVKCMCEAKDHPPDKESAPPRKKGTTHVPGNLARVLASAAFPEGLPQVLGASVATHSSDLALCSVDFATHVCRCKDGGDCHCSDAKKPSRHKAKDPEVPPPISLTSATGAPLPGLRPVLPRPPVQPLPNEHVAAHPHPHNHRISHGSTFFSPYGRAYEEHHYSSEEGVHADSLSENGPVVHRSTDLMAWSSDSSGHSFSHRTYPPSSFPDMQDELDSPDFTAEFRGFCSCGETCSCPTCLQHRGPIAWSSREACSHPGSCNGCLRPSEISPHPAPTPPTTPQDGRIPQQFEPLEEWIKNIPMIPPSFDDATKQDMVDYPLFDLPRIVEPMPITLDSLPDVFHEPTSQCICSGDQRMRIADYCMRCQRRCDDHESEADQCDLLATSFSGDRARFISSMLDVPPPRSRASSTSSIASDLSSLYPHSIEDTNGGSGGSLLPPSLSRVRRLTLDIAVPLVGDGVGAAYGLPYHSSAPDLAHASSDSYDASYTGSIPVLF</sequence>
<comment type="subcellular location">
    <subcellularLocation>
        <location evidence="1">Nucleus</location>
    </subcellularLocation>
</comment>
<evidence type="ECO:0000256" key="6">
    <source>
        <dbReference type="ARBA" id="ARBA00023163"/>
    </source>
</evidence>
<dbReference type="GO" id="GO:0005634">
    <property type="term" value="C:nucleus"/>
    <property type="evidence" value="ECO:0007669"/>
    <property type="project" value="UniProtKB-SubCell"/>
</dbReference>
<evidence type="ECO:0000256" key="5">
    <source>
        <dbReference type="ARBA" id="ARBA00023015"/>
    </source>
</evidence>
<feature type="region of interest" description="Disordered" evidence="8">
    <location>
        <begin position="245"/>
        <end position="270"/>
    </location>
</feature>
<protein>
    <recommendedName>
        <fullName evidence="9">Copper-fist domain-containing protein</fullName>
    </recommendedName>
</protein>
<dbReference type="GO" id="GO:0000981">
    <property type="term" value="F:DNA-binding transcription factor activity, RNA polymerase II-specific"/>
    <property type="evidence" value="ECO:0007669"/>
    <property type="project" value="TreeGrafter"/>
</dbReference>
<evidence type="ECO:0000256" key="4">
    <source>
        <dbReference type="ARBA" id="ARBA00023008"/>
    </source>
</evidence>
<keyword evidence="3" id="KW-0862">Zinc</keyword>